<gene>
    <name evidence="4" type="ORF">Plil01_000438700</name>
</gene>
<sequence length="192" mass="20386">MKNFFAGTIATATLAVASAGDCCGQWDSAKSTNYICPTTFGTRNAARRDTSARALTTSAALLLPAYLSISTILTNMKYSYSYSGKFVADVAYDLFTSSSATGSNEYEIMIWLAAYGDAGPISSTGKAITDVTIGGNSFKVYKGPNGSTTCFSFVATRTITNFSADLQKFLSYLVRNQGLPSSQYLITLEAGT</sequence>
<feature type="chain" id="PRO_5040749828" evidence="3">
    <location>
        <begin position="20"/>
        <end position="192"/>
    </location>
</feature>
<dbReference type="InterPro" id="IPR013320">
    <property type="entry name" value="ConA-like_dom_sf"/>
</dbReference>
<dbReference type="Gene3D" id="2.60.120.180">
    <property type="match status" value="1"/>
</dbReference>
<dbReference type="Proteomes" id="UP001165083">
    <property type="component" value="Unassembled WGS sequence"/>
</dbReference>
<dbReference type="GO" id="GO:0000272">
    <property type="term" value="P:polysaccharide catabolic process"/>
    <property type="evidence" value="ECO:0007669"/>
    <property type="project" value="UniProtKB-KW"/>
</dbReference>
<keyword evidence="5" id="KW-1185">Reference proteome</keyword>
<evidence type="ECO:0000256" key="3">
    <source>
        <dbReference type="SAM" id="SignalP"/>
    </source>
</evidence>
<dbReference type="InterPro" id="IPR013319">
    <property type="entry name" value="GH11/12"/>
</dbReference>
<dbReference type="Pfam" id="PF01670">
    <property type="entry name" value="Glyco_hydro_12"/>
    <property type="match status" value="1"/>
</dbReference>
<dbReference type="SUPFAM" id="SSF49899">
    <property type="entry name" value="Concanavalin A-like lectins/glucanases"/>
    <property type="match status" value="1"/>
</dbReference>
<dbReference type="AlphaFoldDB" id="A0A9W6TII3"/>
<dbReference type="PANTHER" id="PTHR34002:SF9">
    <property type="entry name" value="XYLOGLUCAN-SPECIFIC ENDO-BETA-1,4-GLUCANASE A"/>
    <property type="match status" value="1"/>
</dbReference>
<proteinExistence type="inferred from homology"/>
<comment type="caution">
    <text evidence="4">The sequence shown here is derived from an EMBL/GenBank/DDBJ whole genome shotgun (WGS) entry which is preliminary data.</text>
</comment>
<dbReference type="GO" id="GO:0008810">
    <property type="term" value="F:cellulase activity"/>
    <property type="evidence" value="ECO:0007669"/>
    <property type="project" value="InterPro"/>
</dbReference>
<keyword evidence="2" id="KW-0378">Hydrolase</keyword>
<dbReference type="OrthoDB" id="95118at2759"/>
<keyword evidence="2" id="KW-0624">Polysaccharide degradation</keyword>
<keyword evidence="2" id="KW-0119">Carbohydrate metabolism</keyword>
<dbReference type="EMBL" id="BSXW01000177">
    <property type="protein sequence ID" value="GMF13967.1"/>
    <property type="molecule type" value="Genomic_DNA"/>
</dbReference>
<evidence type="ECO:0000256" key="2">
    <source>
        <dbReference type="RuleBase" id="RU361163"/>
    </source>
</evidence>
<keyword evidence="2" id="KW-0326">Glycosidase</keyword>
<dbReference type="InterPro" id="IPR002594">
    <property type="entry name" value="GH12"/>
</dbReference>
<organism evidence="4 5">
    <name type="scientific">Phytophthora lilii</name>
    <dbReference type="NCBI Taxonomy" id="2077276"/>
    <lineage>
        <taxon>Eukaryota</taxon>
        <taxon>Sar</taxon>
        <taxon>Stramenopiles</taxon>
        <taxon>Oomycota</taxon>
        <taxon>Peronosporomycetes</taxon>
        <taxon>Peronosporales</taxon>
        <taxon>Peronosporaceae</taxon>
        <taxon>Phytophthora</taxon>
    </lineage>
</organism>
<reference evidence="4" key="1">
    <citation type="submission" date="2023-04" db="EMBL/GenBank/DDBJ databases">
        <title>Phytophthora lilii NBRC 32176.</title>
        <authorList>
            <person name="Ichikawa N."/>
            <person name="Sato H."/>
            <person name="Tonouchi N."/>
        </authorList>
    </citation>
    <scope>NUCLEOTIDE SEQUENCE</scope>
    <source>
        <strain evidence="4">NBRC 32176</strain>
    </source>
</reference>
<accession>A0A9W6TII3</accession>
<comment type="similarity">
    <text evidence="1 2">Belongs to the glycosyl hydrolase 12 (cellulase H) family.</text>
</comment>
<feature type="signal peptide" evidence="3">
    <location>
        <begin position="1"/>
        <end position="19"/>
    </location>
</feature>
<name>A0A9W6TII3_9STRA</name>
<evidence type="ECO:0000313" key="5">
    <source>
        <dbReference type="Proteomes" id="UP001165083"/>
    </source>
</evidence>
<evidence type="ECO:0000313" key="4">
    <source>
        <dbReference type="EMBL" id="GMF13967.1"/>
    </source>
</evidence>
<keyword evidence="3" id="KW-0732">Signal</keyword>
<dbReference type="PANTHER" id="PTHR34002">
    <property type="entry name" value="BLR1656 PROTEIN"/>
    <property type="match status" value="1"/>
</dbReference>
<evidence type="ECO:0000256" key="1">
    <source>
        <dbReference type="ARBA" id="ARBA00005519"/>
    </source>
</evidence>
<protein>
    <submittedName>
        <fullName evidence="4">Unnamed protein product</fullName>
    </submittedName>
</protein>